<dbReference type="InterPro" id="IPR036397">
    <property type="entry name" value="RNaseH_sf"/>
</dbReference>
<dbReference type="InterPro" id="IPR012337">
    <property type="entry name" value="RNaseH-like_sf"/>
</dbReference>
<dbReference type="PANTHER" id="PTHR47723:SF13">
    <property type="entry name" value="PUTATIVE-RELATED"/>
    <property type="match status" value="1"/>
</dbReference>
<keyword evidence="3" id="KW-1185">Reference proteome</keyword>
<evidence type="ECO:0000313" key="2">
    <source>
        <dbReference type="EMBL" id="CAL1356090.1"/>
    </source>
</evidence>
<dbReference type="GO" id="GO:0003676">
    <property type="term" value="F:nucleic acid binding"/>
    <property type="evidence" value="ECO:0007669"/>
    <property type="project" value="InterPro"/>
</dbReference>
<protein>
    <recommendedName>
        <fullName evidence="1">RNase H type-1 domain-containing protein</fullName>
    </recommendedName>
</protein>
<evidence type="ECO:0000313" key="3">
    <source>
        <dbReference type="Proteomes" id="UP001497516"/>
    </source>
</evidence>
<accession>A0AAV2CK16</accession>
<name>A0AAV2CK16_9ROSI</name>
<dbReference type="GO" id="GO:0004523">
    <property type="term" value="F:RNA-DNA hybrid ribonuclease activity"/>
    <property type="evidence" value="ECO:0007669"/>
    <property type="project" value="InterPro"/>
</dbReference>
<gene>
    <name evidence="2" type="ORF">LTRI10_LOCUS3811</name>
</gene>
<proteinExistence type="predicted"/>
<dbReference type="InterPro" id="IPR044730">
    <property type="entry name" value="RNase_H-like_dom_plant"/>
</dbReference>
<evidence type="ECO:0000259" key="1">
    <source>
        <dbReference type="Pfam" id="PF13456"/>
    </source>
</evidence>
<dbReference type="EMBL" id="OZ034813">
    <property type="protein sequence ID" value="CAL1356090.1"/>
    <property type="molecule type" value="Genomic_DNA"/>
</dbReference>
<sequence>MIKAGDITRKERRHLAWSLPDEGWMMINTDGSVNAEEGKAAGGGLLRDHLGRCHEAFSMNLGNCTITRAELKGAETGVATTWRKGYRKIKLCMDSTTAISIIKNRDDD</sequence>
<dbReference type="Gene3D" id="3.30.420.10">
    <property type="entry name" value="Ribonuclease H-like superfamily/Ribonuclease H"/>
    <property type="match status" value="1"/>
</dbReference>
<dbReference type="CDD" id="cd06222">
    <property type="entry name" value="RNase_H_like"/>
    <property type="match status" value="1"/>
</dbReference>
<dbReference type="SUPFAM" id="SSF53098">
    <property type="entry name" value="Ribonuclease H-like"/>
    <property type="match status" value="1"/>
</dbReference>
<dbReference type="AlphaFoldDB" id="A0AAV2CK16"/>
<dbReference type="InterPro" id="IPR002156">
    <property type="entry name" value="RNaseH_domain"/>
</dbReference>
<organism evidence="2 3">
    <name type="scientific">Linum trigynum</name>
    <dbReference type="NCBI Taxonomy" id="586398"/>
    <lineage>
        <taxon>Eukaryota</taxon>
        <taxon>Viridiplantae</taxon>
        <taxon>Streptophyta</taxon>
        <taxon>Embryophyta</taxon>
        <taxon>Tracheophyta</taxon>
        <taxon>Spermatophyta</taxon>
        <taxon>Magnoliopsida</taxon>
        <taxon>eudicotyledons</taxon>
        <taxon>Gunneridae</taxon>
        <taxon>Pentapetalae</taxon>
        <taxon>rosids</taxon>
        <taxon>fabids</taxon>
        <taxon>Malpighiales</taxon>
        <taxon>Linaceae</taxon>
        <taxon>Linum</taxon>
    </lineage>
</organism>
<dbReference type="Proteomes" id="UP001497516">
    <property type="component" value="Chromosome 1"/>
</dbReference>
<dbReference type="PANTHER" id="PTHR47723">
    <property type="entry name" value="OS05G0353850 PROTEIN"/>
    <property type="match status" value="1"/>
</dbReference>
<reference evidence="2 3" key="1">
    <citation type="submission" date="2024-04" db="EMBL/GenBank/DDBJ databases">
        <authorList>
            <person name="Fracassetti M."/>
        </authorList>
    </citation>
    <scope>NUCLEOTIDE SEQUENCE [LARGE SCALE GENOMIC DNA]</scope>
</reference>
<dbReference type="InterPro" id="IPR053151">
    <property type="entry name" value="RNase_H-like"/>
</dbReference>
<feature type="domain" description="RNase H type-1" evidence="1">
    <location>
        <begin position="28"/>
        <end position="106"/>
    </location>
</feature>
<dbReference type="Pfam" id="PF13456">
    <property type="entry name" value="RVT_3"/>
    <property type="match status" value="1"/>
</dbReference>